<evidence type="ECO:0000256" key="1">
    <source>
        <dbReference type="SAM" id="MobiDB-lite"/>
    </source>
</evidence>
<dbReference type="Pfam" id="PF10116">
    <property type="entry name" value="Host_attach"/>
    <property type="match status" value="1"/>
</dbReference>
<dbReference type="RefSeq" id="WP_209359966.1">
    <property type="nucleotide sequence ID" value="NZ_JAGISH010000003.1"/>
</dbReference>
<keyword evidence="3" id="KW-1185">Reference proteome</keyword>
<name>A0A940MQ73_9RHOB</name>
<protein>
    <submittedName>
        <fullName evidence="2">Host attachment protein</fullName>
    </submittedName>
</protein>
<accession>A0A940MQ73</accession>
<organism evidence="2 3">
    <name type="scientific">Sagittula salina</name>
    <dbReference type="NCBI Taxonomy" id="2820268"/>
    <lineage>
        <taxon>Bacteria</taxon>
        <taxon>Pseudomonadati</taxon>
        <taxon>Pseudomonadota</taxon>
        <taxon>Alphaproteobacteria</taxon>
        <taxon>Rhodobacterales</taxon>
        <taxon>Roseobacteraceae</taxon>
        <taxon>Sagittula</taxon>
    </lineage>
</organism>
<dbReference type="AlphaFoldDB" id="A0A940MQ73"/>
<dbReference type="EMBL" id="JAGISH010000003">
    <property type="protein sequence ID" value="MBP0482097.1"/>
    <property type="molecule type" value="Genomic_DNA"/>
</dbReference>
<evidence type="ECO:0000313" key="3">
    <source>
        <dbReference type="Proteomes" id="UP000675940"/>
    </source>
</evidence>
<sequence>MAQTKPWYVILNSHEARILHDLRDVTDPDHSETDLGGPKRRLRDTMQDAPGRSFSSSGDGRRSGIEPGSDPLREDSLSFLREVFAYLEKHRLAGDFDALVLIGPADMVGLWRDALPTPLRACLQREVVKNLVNLPPEKLIPAVRELC</sequence>
<gene>
    <name evidence="2" type="ORF">J5474_06285</name>
</gene>
<dbReference type="Proteomes" id="UP000675940">
    <property type="component" value="Unassembled WGS sequence"/>
</dbReference>
<comment type="caution">
    <text evidence="2">The sequence shown here is derived from an EMBL/GenBank/DDBJ whole genome shotgun (WGS) entry which is preliminary data.</text>
</comment>
<dbReference type="InterPro" id="IPR019291">
    <property type="entry name" value="Host_attachment_protein"/>
</dbReference>
<reference evidence="2" key="1">
    <citation type="submission" date="2021-03" db="EMBL/GenBank/DDBJ databases">
        <title>Sagittula salina sp. nov. strain M10.9X isolated from the marine waste.</title>
        <authorList>
            <person name="Satari L."/>
            <person name="Molina-Menor E."/>
            <person name="Vidal-Verdu A."/>
            <person name="Pascual J."/>
            <person name="Pereto J."/>
            <person name="Porcar M."/>
        </authorList>
    </citation>
    <scope>NUCLEOTIDE SEQUENCE</scope>
    <source>
        <strain evidence="2">M10.9X</strain>
    </source>
</reference>
<proteinExistence type="predicted"/>
<evidence type="ECO:0000313" key="2">
    <source>
        <dbReference type="EMBL" id="MBP0482097.1"/>
    </source>
</evidence>
<feature type="region of interest" description="Disordered" evidence="1">
    <location>
        <begin position="25"/>
        <end position="73"/>
    </location>
</feature>